<dbReference type="EMBL" id="QJKJ01002859">
    <property type="protein sequence ID" value="RDY01009.1"/>
    <property type="molecule type" value="Genomic_DNA"/>
</dbReference>
<evidence type="ECO:0000313" key="1">
    <source>
        <dbReference type="EMBL" id="RDY01009.1"/>
    </source>
</evidence>
<feature type="non-terminal residue" evidence="1">
    <location>
        <position position="109"/>
    </location>
</feature>
<accession>A0A371HDX9</accession>
<reference evidence="1" key="1">
    <citation type="submission" date="2018-05" db="EMBL/GenBank/DDBJ databases">
        <title>Draft genome of Mucuna pruriens seed.</title>
        <authorList>
            <person name="Nnadi N.E."/>
            <person name="Vos R."/>
            <person name="Hasami M.H."/>
            <person name="Devisetty U.K."/>
            <person name="Aguiy J.C."/>
        </authorList>
    </citation>
    <scope>NUCLEOTIDE SEQUENCE [LARGE SCALE GENOMIC DNA]</scope>
    <source>
        <strain evidence="1">JCA_2017</strain>
    </source>
</reference>
<evidence type="ECO:0000313" key="2">
    <source>
        <dbReference type="Proteomes" id="UP000257109"/>
    </source>
</evidence>
<proteinExistence type="predicted"/>
<organism evidence="1 2">
    <name type="scientific">Mucuna pruriens</name>
    <name type="common">Velvet bean</name>
    <name type="synonym">Dolichos pruriens</name>
    <dbReference type="NCBI Taxonomy" id="157652"/>
    <lineage>
        <taxon>Eukaryota</taxon>
        <taxon>Viridiplantae</taxon>
        <taxon>Streptophyta</taxon>
        <taxon>Embryophyta</taxon>
        <taxon>Tracheophyta</taxon>
        <taxon>Spermatophyta</taxon>
        <taxon>Magnoliopsida</taxon>
        <taxon>eudicotyledons</taxon>
        <taxon>Gunneridae</taxon>
        <taxon>Pentapetalae</taxon>
        <taxon>rosids</taxon>
        <taxon>fabids</taxon>
        <taxon>Fabales</taxon>
        <taxon>Fabaceae</taxon>
        <taxon>Papilionoideae</taxon>
        <taxon>50 kb inversion clade</taxon>
        <taxon>NPAAA clade</taxon>
        <taxon>indigoferoid/millettioid clade</taxon>
        <taxon>Phaseoleae</taxon>
        <taxon>Mucuna</taxon>
    </lineage>
</organism>
<comment type="caution">
    <text evidence="1">The sequence shown here is derived from an EMBL/GenBank/DDBJ whole genome shotgun (WGS) entry which is preliminary data.</text>
</comment>
<name>A0A371HDX9_MUCPR</name>
<dbReference type="AlphaFoldDB" id="A0A371HDX9"/>
<dbReference type="Proteomes" id="UP000257109">
    <property type="component" value="Unassembled WGS sequence"/>
</dbReference>
<sequence length="109" mass="12839">FKNTKTNTLEGQITKGRLKKLQGEVHQELDLLKRQVESKLEEEMKYVENKEMNILATNSLELDKKELLRPPLYHCTLKCRGFLLLEALKKMPLPLQIYISRRQRSVNSE</sequence>
<keyword evidence="2" id="KW-1185">Reference proteome</keyword>
<gene>
    <name evidence="1" type="ORF">CR513_15721</name>
</gene>
<feature type="non-terminal residue" evidence="1">
    <location>
        <position position="1"/>
    </location>
</feature>
<protein>
    <submittedName>
        <fullName evidence="1">Uncharacterized protein</fullName>
    </submittedName>
</protein>